<keyword evidence="10" id="KW-1185">Reference proteome</keyword>
<dbReference type="InterPro" id="IPR003760">
    <property type="entry name" value="PnrA-like"/>
</dbReference>
<evidence type="ECO:0000256" key="7">
    <source>
        <dbReference type="SAM" id="SignalP"/>
    </source>
</evidence>
<keyword evidence="5" id="KW-0472">Membrane</keyword>
<dbReference type="Pfam" id="PF02608">
    <property type="entry name" value="Bmp"/>
    <property type="match status" value="1"/>
</dbReference>
<dbReference type="RefSeq" id="WP_413276379.1">
    <property type="nucleotide sequence ID" value="NZ_JBHFNT010000048.1"/>
</dbReference>
<sequence length="359" mass="38740">MSPKLPRRQFIYYASVTFGTSLLLKACANNPNSTPPTAGNTTSNNSAVSDTKKFKIAMVLPGITTDKAWNQAGFEGLNTAKNKLGVETAFVEKVAQADQTEALSDFARRGYNLIFAHGGQFDAAIQQVAPQFPKTFFVGVNGAIKGANMASLRIDHLQASYICGIIAANMTKSNKLAYLSAQSFQATDEELRGFQLGAKSVKPNIQITPSYTGDWNDAAKAKEASLALISSGVDVIYQWLDNASPAVLQTAAEKGIYTFGNTTDQLSIAPKAVLTSAVKRIDLAIAYLADLATKNSLQGEIYTIGLERPEILYIGEFGTMVPKDLQQKALQTKQAMLTKKVIFEPCQENGKSTRCVKQA</sequence>
<evidence type="ECO:0000256" key="6">
    <source>
        <dbReference type="ARBA" id="ARBA00023288"/>
    </source>
</evidence>
<comment type="similarity">
    <text evidence="2">Belongs to the BMP lipoprotein family.</text>
</comment>
<keyword evidence="3" id="KW-1003">Cell membrane</keyword>
<feature type="domain" description="ABC transporter substrate-binding protein PnrA-like" evidence="8">
    <location>
        <begin position="55"/>
        <end position="342"/>
    </location>
</feature>
<keyword evidence="6" id="KW-0449">Lipoprotein</keyword>
<name>A0ABV4WFS9_9CYAN</name>
<accession>A0ABV4WFS9</accession>
<comment type="subcellular location">
    <subcellularLocation>
        <location evidence="1">Cell membrane</location>
        <topology evidence="1">Lipid-anchor</topology>
    </subcellularLocation>
</comment>
<protein>
    <submittedName>
        <fullName evidence="9">BMP family protein</fullName>
    </submittedName>
</protein>
<gene>
    <name evidence="9" type="ORF">ACE1CA_05305</name>
</gene>
<evidence type="ECO:0000313" key="10">
    <source>
        <dbReference type="Proteomes" id="UP001576780"/>
    </source>
</evidence>
<evidence type="ECO:0000256" key="2">
    <source>
        <dbReference type="ARBA" id="ARBA00008610"/>
    </source>
</evidence>
<dbReference type="InterPro" id="IPR028082">
    <property type="entry name" value="Peripla_BP_I"/>
</dbReference>
<dbReference type="PANTHER" id="PTHR34296:SF2">
    <property type="entry name" value="ABC TRANSPORTER GUANOSINE-BINDING PROTEIN NUPN"/>
    <property type="match status" value="1"/>
</dbReference>
<evidence type="ECO:0000256" key="3">
    <source>
        <dbReference type="ARBA" id="ARBA00022475"/>
    </source>
</evidence>
<dbReference type="Gene3D" id="3.40.50.2300">
    <property type="match status" value="2"/>
</dbReference>
<dbReference type="SUPFAM" id="SSF53822">
    <property type="entry name" value="Periplasmic binding protein-like I"/>
    <property type="match status" value="1"/>
</dbReference>
<feature type="signal peptide" evidence="7">
    <location>
        <begin position="1"/>
        <end position="28"/>
    </location>
</feature>
<organism evidence="9 10">
    <name type="scientific">Floridaenema evergladense BLCC-F167</name>
    <dbReference type="NCBI Taxonomy" id="3153639"/>
    <lineage>
        <taxon>Bacteria</taxon>
        <taxon>Bacillati</taxon>
        <taxon>Cyanobacteriota</taxon>
        <taxon>Cyanophyceae</taxon>
        <taxon>Oscillatoriophycideae</taxon>
        <taxon>Aerosakkonematales</taxon>
        <taxon>Aerosakkonemataceae</taxon>
        <taxon>Floridanema</taxon>
        <taxon>Floridanema evergladense</taxon>
    </lineage>
</organism>
<dbReference type="Proteomes" id="UP001576780">
    <property type="component" value="Unassembled WGS sequence"/>
</dbReference>
<evidence type="ECO:0000256" key="1">
    <source>
        <dbReference type="ARBA" id="ARBA00004193"/>
    </source>
</evidence>
<proteinExistence type="inferred from homology"/>
<comment type="caution">
    <text evidence="9">The sequence shown here is derived from an EMBL/GenBank/DDBJ whole genome shotgun (WGS) entry which is preliminary data.</text>
</comment>
<feature type="chain" id="PRO_5047380192" evidence="7">
    <location>
        <begin position="29"/>
        <end position="359"/>
    </location>
</feature>
<dbReference type="PANTHER" id="PTHR34296">
    <property type="entry name" value="TRANSCRIPTIONAL ACTIVATOR PROTEIN MED"/>
    <property type="match status" value="1"/>
</dbReference>
<evidence type="ECO:0000256" key="5">
    <source>
        <dbReference type="ARBA" id="ARBA00023136"/>
    </source>
</evidence>
<evidence type="ECO:0000259" key="8">
    <source>
        <dbReference type="Pfam" id="PF02608"/>
    </source>
</evidence>
<evidence type="ECO:0000313" key="9">
    <source>
        <dbReference type="EMBL" id="MFB2833931.1"/>
    </source>
</evidence>
<reference evidence="9 10" key="1">
    <citation type="submission" date="2024-09" db="EMBL/GenBank/DDBJ databases">
        <title>Floridaenema gen nov. (Aerosakkonemataceae, Aerosakkonematales ord. nov., Cyanobacteria) from benthic tropical and subtropical fresh waters, with the description of four new species.</title>
        <authorList>
            <person name="Moretto J.A."/>
            <person name="Berthold D.E."/>
            <person name="Lefler F.W."/>
            <person name="Huang I.-S."/>
            <person name="Laughinghouse H. IV."/>
        </authorList>
    </citation>
    <scope>NUCLEOTIDE SEQUENCE [LARGE SCALE GENOMIC DNA]</scope>
    <source>
        <strain evidence="9 10">BLCC-F167</strain>
    </source>
</reference>
<dbReference type="InterPro" id="IPR050957">
    <property type="entry name" value="BMP_lipoprotein"/>
</dbReference>
<keyword evidence="4 7" id="KW-0732">Signal</keyword>
<dbReference type="CDD" id="cd06304">
    <property type="entry name" value="PBP1_BmpA_Med_PnrA-like"/>
    <property type="match status" value="1"/>
</dbReference>
<dbReference type="EMBL" id="JBHFNT010000048">
    <property type="protein sequence ID" value="MFB2833931.1"/>
    <property type="molecule type" value="Genomic_DNA"/>
</dbReference>
<evidence type="ECO:0000256" key="4">
    <source>
        <dbReference type="ARBA" id="ARBA00022729"/>
    </source>
</evidence>